<sequence length="176" mass="20672">MDDYIESVDDEQTASKLIKEVSKIHSEGGFEIRNWISNEPEVLECTPKETLSDTAIRIKTGCDDLPERTLGLLWFPLSDTFCFDLSLKRIPEEILYLQIVPTRRELLRIVMSIFDILGFLAPFTVKAKIVLQNIWKSNIKWDDRIPEKENKIIQDWFIELRHLQRLQDMPEAVRPQ</sequence>
<comment type="caution">
    <text evidence="1">The sequence shown here is derived from an EMBL/GenBank/DDBJ whole genome shotgun (WGS) entry which is preliminary data.</text>
</comment>
<gene>
    <name evidence="1" type="ORF">APLA_LOCUS14562</name>
</gene>
<evidence type="ECO:0000313" key="1">
    <source>
        <dbReference type="EMBL" id="CAB3254102.1"/>
    </source>
</evidence>
<dbReference type="PANTHER" id="PTHR47331">
    <property type="entry name" value="PHD-TYPE DOMAIN-CONTAINING PROTEIN"/>
    <property type="match status" value="1"/>
</dbReference>
<reference evidence="1 2" key="1">
    <citation type="submission" date="2020-04" db="EMBL/GenBank/DDBJ databases">
        <authorList>
            <person name="Wallbank WR R."/>
            <person name="Pardo Diaz C."/>
            <person name="Kozak K."/>
            <person name="Martin S."/>
            <person name="Jiggins C."/>
            <person name="Moest M."/>
            <person name="Warren A I."/>
            <person name="Byers J.R.P. K."/>
            <person name="Montejo-Kovacevich G."/>
            <person name="Yen C E."/>
        </authorList>
    </citation>
    <scope>NUCLEOTIDE SEQUENCE [LARGE SCALE GENOMIC DNA]</scope>
</reference>
<protein>
    <submittedName>
        <fullName evidence="1">Uncharacterized protein</fullName>
    </submittedName>
</protein>
<dbReference type="AlphaFoldDB" id="A0A8S1AWH4"/>
<dbReference type="EMBL" id="CADEBD010000394">
    <property type="protein sequence ID" value="CAB3254102.1"/>
    <property type="molecule type" value="Genomic_DNA"/>
</dbReference>
<dbReference type="Pfam" id="PF05380">
    <property type="entry name" value="Peptidase_A17"/>
    <property type="match status" value="1"/>
</dbReference>
<dbReference type="OrthoDB" id="366390at2759"/>
<name>A0A8S1AWH4_ARCPL</name>
<proteinExistence type="predicted"/>
<dbReference type="Proteomes" id="UP000494256">
    <property type="component" value="Unassembled WGS sequence"/>
</dbReference>
<dbReference type="InterPro" id="IPR008042">
    <property type="entry name" value="Retrotrans_Pao"/>
</dbReference>
<organism evidence="1 2">
    <name type="scientific">Arctia plantaginis</name>
    <name type="common">Wood tiger moth</name>
    <name type="synonym">Phalaena plantaginis</name>
    <dbReference type="NCBI Taxonomy" id="874455"/>
    <lineage>
        <taxon>Eukaryota</taxon>
        <taxon>Metazoa</taxon>
        <taxon>Ecdysozoa</taxon>
        <taxon>Arthropoda</taxon>
        <taxon>Hexapoda</taxon>
        <taxon>Insecta</taxon>
        <taxon>Pterygota</taxon>
        <taxon>Neoptera</taxon>
        <taxon>Endopterygota</taxon>
        <taxon>Lepidoptera</taxon>
        <taxon>Glossata</taxon>
        <taxon>Ditrysia</taxon>
        <taxon>Noctuoidea</taxon>
        <taxon>Erebidae</taxon>
        <taxon>Arctiinae</taxon>
        <taxon>Arctia</taxon>
    </lineage>
</organism>
<accession>A0A8S1AWH4</accession>
<evidence type="ECO:0000313" key="2">
    <source>
        <dbReference type="Proteomes" id="UP000494256"/>
    </source>
</evidence>